<dbReference type="InterPro" id="IPR051624">
    <property type="entry name" value="RMD1/Sad1-interacting"/>
</dbReference>
<gene>
    <name evidence="2" type="ORF">ACFQ21_09570</name>
</gene>
<dbReference type="Proteomes" id="UP001597112">
    <property type="component" value="Unassembled WGS sequence"/>
</dbReference>
<dbReference type="InterPro" id="IPR003734">
    <property type="entry name" value="DUF155"/>
</dbReference>
<dbReference type="Pfam" id="PF02582">
    <property type="entry name" value="DUF155"/>
    <property type="match status" value="1"/>
</dbReference>
<organism evidence="2 3">
    <name type="scientific">Ohtaekwangia kribbensis</name>
    <dbReference type="NCBI Taxonomy" id="688913"/>
    <lineage>
        <taxon>Bacteria</taxon>
        <taxon>Pseudomonadati</taxon>
        <taxon>Bacteroidota</taxon>
        <taxon>Cytophagia</taxon>
        <taxon>Cytophagales</taxon>
        <taxon>Fulvivirgaceae</taxon>
        <taxon>Ohtaekwangia</taxon>
    </lineage>
</organism>
<keyword evidence="3" id="KW-1185">Reference proteome</keyword>
<dbReference type="RefSeq" id="WP_377578218.1">
    <property type="nucleotide sequence ID" value="NZ_JBHTKA010000001.1"/>
</dbReference>
<name>A0ABW3K2Z1_9BACT</name>
<reference evidence="3" key="1">
    <citation type="journal article" date="2019" name="Int. J. Syst. Evol. Microbiol.">
        <title>The Global Catalogue of Microorganisms (GCM) 10K type strain sequencing project: providing services to taxonomists for standard genome sequencing and annotation.</title>
        <authorList>
            <consortium name="The Broad Institute Genomics Platform"/>
            <consortium name="The Broad Institute Genome Sequencing Center for Infectious Disease"/>
            <person name="Wu L."/>
            <person name="Ma J."/>
        </authorList>
    </citation>
    <scope>NUCLEOTIDE SEQUENCE [LARGE SCALE GENOMIC DNA]</scope>
    <source>
        <strain evidence="3">CCUG 58938</strain>
    </source>
</reference>
<comment type="caution">
    <text evidence="2">The sequence shown here is derived from an EMBL/GenBank/DDBJ whole genome shotgun (WGS) entry which is preliminary data.</text>
</comment>
<proteinExistence type="predicted"/>
<protein>
    <submittedName>
        <fullName evidence="2">RMD1 family protein</fullName>
    </submittedName>
</protein>
<evidence type="ECO:0000259" key="1">
    <source>
        <dbReference type="Pfam" id="PF02582"/>
    </source>
</evidence>
<evidence type="ECO:0000313" key="3">
    <source>
        <dbReference type="Proteomes" id="UP001597112"/>
    </source>
</evidence>
<accession>A0ABW3K2Z1</accession>
<dbReference type="EMBL" id="JBHTKA010000001">
    <property type="protein sequence ID" value="MFD0999556.1"/>
    <property type="molecule type" value="Genomic_DNA"/>
</dbReference>
<feature type="domain" description="DUF155" evidence="1">
    <location>
        <begin position="49"/>
        <end position="213"/>
    </location>
</feature>
<evidence type="ECO:0000313" key="2">
    <source>
        <dbReference type="EMBL" id="MFD0999556.1"/>
    </source>
</evidence>
<dbReference type="PANTHER" id="PTHR16255">
    <property type="entry name" value="REQUIRED FOR MEIOTIC NUCLEAR DIVISION PROTEIN 1 HOMOLOG"/>
    <property type="match status" value="1"/>
</dbReference>
<sequence>MTQTVKLSAFLIASQLDIKGIKSFLDIKPLADSSSELYYNFSGGKYQYYCNYGVVVFAGYNEDEMKWAIKTVSGFQKNPSLNWMRDDHEVIVEDRTGIAFDFDRIVLDRLDDKVIRIAMLNLAQSVALDYYHGVSETLLTEVKSFARQLELTGKLKISRNNMMRFIGKALNTQNDIAENIYIFDAPDLVWDDEYLDKLHQGLMKYFDLRIRFSEVEYTLRIIEDNLSVFREIIHQRESSLLEYIIIILILVEVFDLLISKILKLTA</sequence>
<dbReference type="PANTHER" id="PTHR16255:SF6">
    <property type="entry name" value="PROTEIN RETARDED ROOT GROWTH-LIKE"/>
    <property type="match status" value="1"/>
</dbReference>